<dbReference type="InterPro" id="IPR001650">
    <property type="entry name" value="Helicase_C-like"/>
</dbReference>
<dbReference type="PROSITE" id="PS51194">
    <property type="entry name" value="HELICASE_CTER"/>
    <property type="match status" value="1"/>
</dbReference>
<sequence>MRTITAKHQNELKLRDYQLEAVDAIRRYPKPRPILVAATGAGKTVMSSQFAVERLERGPVLFLAHRDELLDQTLEKFSVVFDALAEKGREVKVGRIQGPDDDVEADFAVASVQTISQPERLERWRDAHETTPTVITDECHHATARTYMRIYHALGFLGAAVPEGHVHLGLTATPYRTDKADLRKVYDGVAYAIGIHDLIDMGFLVPPRSVKLEIVEGLEGKDDGDWSDAEIEGAVNTPNVNRQIVAAWQAQASDRLTIVFCASVEHAYHLAEEFERAGVPVAVVHGALPKEARRQTLDAFSDGNIRVLCNYGVLTEGFDRPEVSCIIMARPTLSHSLYVQCVGRGLRIAPHIFKKDCLVLDVVGVTDVHRLMTVDRLLAGEDKNESGEKRERAGGERGPRVAKRLTASAFRWMRVRERVWLARDFRGNFVRVEQTQVGWYVAYGRFSTDEPGAKPEMHRVYFGPDSEMAWGAAATYAQIGLARSAVGAEEEWMDLPPTEKQVAALERRGLQAPQTRWEAAELLTKPTPRQEELLKRIFKAHNIPYALLPETMDEANALLNAVLGQRLERQEFLVRYSMVLPHRWEIFRDVVQRHEEAKVAAEAVGIV</sequence>
<evidence type="ECO:0000313" key="4">
    <source>
        <dbReference type="EMBL" id="MBF8378498.1"/>
    </source>
</evidence>
<dbReference type="InterPro" id="IPR006935">
    <property type="entry name" value="Helicase/UvrB_N"/>
</dbReference>
<keyword evidence="4" id="KW-0547">Nucleotide-binding</keyword>
<keyword evidence="4" id="KW-0067">ATP-binding</keyword>
<evidence type="ECO:0000259" key="2">
    <source>
        <dbReference type="PROSITE" id="PS51192"/>
    </source>
</evidence>
<evidence type="ECO:0000313" key="5">
    <source>
        <dbReference type="Proteomes" id="UP000642910"/>
    </source>
</evidence>
<dbReference type="InterPro" id="IPR050742">
    <property type="entry name" value="Helicase_Restrict-Modif_Enz"/>
</dbReference>
<proteinExistence type="predicted"/>
<dbReference type="PROSITE" id="PS50206">
    <property type="entry name" value="RHODANESE_3"/>
    <property type="match status" value="1"/>
</dbReference>
<dbReference type="RefSeq" id="WP_195867970.1">
    <property type="nucleotide sequence ID" value="NZ_JADPKZ010000045.1"/>
</dbReference>
<accession>A0ABS0F5E9</accession>
<evidence type="ECO:0000259" key="1">
    <source>
        <dbReference type="PROSITE" id="PS50206"/>
    </source>
</evidence>
<dbReference type="SMART" id="SM00490">
    <property type="entry name" value="HELICc"/>
    <property type="match status" value="1"/>
</dbReference>
<comment type="caution">
    <text evidence="4">The sequence shown here is derived from an EMBL/GenBank/DDBJ whole genome shotgun (WGS) entry which is preliminary data.</text>
</comment>
<dbReference type="Gene3D" id="3.40.50.300">
    <property type="entry name" value="P-loop containing nucleotide triphosphate hydrolases"/>
    <property type="match status" value="2"/>
</dbReference>
<feature type="domain" description="Helicase ATP-binding" evidence="2">
    <location>
        <begin position="24"/>
        <end position="192"/>
    </location>
</feature>
<reference evidence="4 5" key="1">
    <citation type="submission" date="2020-11" db="EMBL/GenBank/DDBJ databases">
        <title>Genomic insight of Alicyclobacillus mali FL 18 reveals a new arsenic-resistant strain, with potential in environmental biotechnology.</title>
        <authorList>
            <person name="Fiorentino G."/>
            <person name="Gallo G."/>
            <person name="Aulitto M."/>
        </authorList>
    </citation>
    <scope>NUCLEOTIDE SEQUENCE [LARGE SCALE GENOMIC DNA]</scope>
    <source>
        <strain evidence="4 5">FL 18</strain>
    </source>
</reference>
<dbReference type="PANTHER" id="PTHR47396:SF1">
    <property type="entry name" value="ATP-DEPENDENT HELICASE IRC3-RELATED"/>
    <property type="match status" value="1"/>
</dbReference>
<dbReference type="InterPro" id="IPR027417">
    <property type="entry name" value="P-loop_NTPase"/>
</dbReference>
<protein>
    <submittedName>
        <fullName evidence="4">DEAD/DEAH box helicase</fullName>
    </submittedName>
</protein>
<dbReference type="InterPro" id="IPR014001">
    <property type="entry name" value="Helicase_ATP-bd"/>
</dbReference>
<dbReference type="GO" id="GO:0004386">
    <property type="term" value="F:helicase activity"/>
    <property type="evidence" value="ECO:0007669"/>
    <property type="project" value="UniProtKB-KW"/>
</dbReference>
<feature type="domain" description="Helicase C-terminal" evidence="3">
    <location>
        <begin position="239"/>
        <end position="391"/>
    </location>
</feature>
<dbReference type="SUPFAM" id="SSF52540">
    <property type="entry name" value="P-loop containing nucleoside triphosphate hydrolases"/>
    <property type="match status" value="1"/>
</dbReference>
<keyword evidence="4" id="KW-0378">Hydrolase</keyword>
<dbReference type="EMBL" id="JADPKZ010000045">
    <property type="protein sequence ID" value="MBF8378498.1"/>
    <property type="molecule type" value="Genomic_DNA"/>
</dbReference>
<organism evidence="4 5">
    <name type="scientific">Alicyclobacillus mali</name>
    <name type="common">ex Roth et al. 2021</name>
    <dbReference type="NCBI Taxonomy" id="1123961"/>
    <lineage>
        <taxon>Bacteria</taxon>
        <taxon>Bacillati</taxon>
        <taxon>Bacillota</taxon>
        <taxon>Bacilli</taxon>
        <taxon>Bacillales</taxon>
        <taxon>Alicyclobacillaceae</taxon>
        <taxon>Alicyclobacillus</taxon>
    </lineage>
</organism>
<dbReference type="Pfam" id="PF04851">
    <property type="entry name" value="ResIII"/>
    <property type="match status" value="1"/>
</dbReference>
<dbReference type="Proteomes" id="UP000642910">
    <property type="component" value="Unassembled WGS sequence"/>
</dbReference>
<dbReference type="SMART" id="SM00487">
    <property type="entry name" value="DEXDc"/>
    <property type="match status" value="1"/>
</dbReference>
<dbReference type="InterPro" id="IPR001763">
    <property type="entry name" value="Rhodanese-like_dom"/>
</dbReference>
<dbReference type="PANTHER" id="PTHR47396">
    <property type="entry name" value="TYPE I RESTRICTION ENZYME ECOKI R PROTEIN"/>
    <property type="match status" value="1"/>
</dbReference>
<keyword evidence="5" id="KW-1185">Reference proteome</keyword>
<dbReference type="PROSITE" id="PS51192">
    <property type="entry name" value="HELICASE_ATP_BIND_1"/>
    <property type="match status" value="1"/>
</dbReference>
<gene>
    <name evidence="4" type="ORF">IW967_11595</name>
</gene>
<keyword evidence="4" id="KW-0347">Helicase</keyword>
<evidence type="ECO:0000259" key="3">
    <source>
        <dbReference type="PROSITE" id="PS51194"/>
    </source>
</evidence>
<dbReference type="Pfam" id="PF00271">
    <property type="entry name" value="Helicase_C"/>
    <property type="match status" value="1"/>
</dbReference>
<feature type="domain" description="Rhodanese" evidence="1">
    <location>
        <begin position="220"/>
        <end position="292"/>
    </location>
</feature>
<name>A0ABS0F5E9_9BACL</name>